<organism evidence="1 2">
    <name type="scientific">Fumia xinanensis</name>
    <dbReference type="NCBI Taxonomy" id="2763659"/>
    <lineage>
        <taxon>Bacteria</taxon>
        <taxon>Bacillati</taxon>
        <taxon>Bacillota</taxon>
        <taxon>Clostridia</taxon>
        <taxon>Eubacteriales</taxon>
        <taxon>Oscillospiraceae</taxon>
        <taxon>Fumia</taxon>
    </lineage>
</organism>
<dbReference type="Gene3D" id="3.40.50.300">
    <property type="entry name" value="P-loop containing nucleotide triphosphate hydrolases"/>
    <property type="match status" value="1"/>
</dbReference>
<dbReference type="SUPFAM" id="SSF52540">
    <property type="entry name" value="P-loop containing nucleoside triphosphate hydrolases"/>
    <property type="match status" value="1"/>
</dbReference>
<dbReference type="InterPro" id="IPR027417">
    <property type="entry name" value="P-loop_NTPase"/>
</dbReference>
<name>A0A926E3I4_9FIRM</name>
<keyword evidence="1" id="KW-0418">Kinase</keyword>
<keyword evidence="2" id="KW-1185">Reference proteome</keyword>
<proteinExistence type="predicted"/>
<dbReference type="EMBL" id="JACRSV010000001">
    <property type="protein sequence ID" value="MBC8559567.1"/>
    <property type="molecule type" value="Genomic_DNA"/>
</dbReference>
<accession>A0A926E3I4</accession>
<evidence type="ECO:0000313" key="1">
    <source>
        <dbReference type="EMBL" id="MBC8559567.1"/>
    </source>
</evidence>
<protein>
    <submittedName>
        <fullName evidence="1">Shikimate kinase</fullName>
    </submittedName>
</protein>
<dbReference type="AlphaFoldDB" id="A0A926E3I4"/>
<dbReference type="InterPro" id="IPR052922">
    <property type="entry name" value="Cytidylate_Kinase-2"/>
</dbReference>
<dbReference type="RefSeq" id="WP_249294458.1">
    <property type="nucleotide sequence ID" value="NZ_JACRSV010000001.1"/>
</dbReference>
<dbReference type="PANTHER" id="PTHR37816">
    <property type="entry name" value="YALI0E33011P"/>
    <property type="match status" value="1"/>
</dbReference>
<dbReference type="Pfam" id="PF13238">
    <property type="entry name" value="AAA_18"/>
    <property type="match status" value="1"/>
</dbReference>
<keyword evidence="1" id="KW-0808">Transferase</keyword>
<sequence length="180" mass="20429">MKKVIYVYGASGAGVSTLGRAIAESYGYRQLDTDDYFWLPTDPPFVKSRERAERVRLLRADLDAAGEAVISGSLYDWGDCFLPEVTLGVRVVTPTEVRIERLRQREYARFGERIREGGDMYGEHLEFIEWAKGYDTDGPDVRSKLGHDRHEQGLCCPRVIVDGTKPLEEILALIDELEPF</sequence>
<reference evidence="1" key="1">
    <citation type="submission" date="2020-08" db="EMBL/GenBank/DDBJ databases">
        <title>Genome public.</title>
        <authorList>
            <person name="Liu C."/>
            <person name="Sun Q."/>
        </authorList>
    </citation>
    <scope>NUCLEOTIDE SEQUENCE</scope>
    <source>
        <strain evidence="1">NSJ-33</strain>
    </source>
</reference>
<dbReference type="GO" id="GO:0016301">
    <property type="term" value="F:kinase activity"/>
    <property type="evidence" value="ECO:0007669"/>
    <property type="project" value="UniProtKB-KW"/>
</dbReference>
<dbReference type="PANTHER" id="PTHR37816:SF2">
    <property type="entry name" value="DNA TOPOLOGY MODULATION PROTEIN FLAR-RELATED PROTEIN"/>
    <property type="match status" value="1"/>
</dbReference>
<comment type="caution">
    <text evidence="1">The sequence shown here is derived from an EMBL/GenBank/DDBJ whole genome shotgun (WGS) entry which is preliminary data.</text>
</comment>
<dbReference type="Proteomes" id="UP000610760">
    <property type="component" value="Unassembled WGS sequence"/>
</dbReference>
<evidence type="ECO:0000313" key="2">
    <source>
        <dbReference type="Proteomes" id="UP000610760"/>
    </source>
</evidence>
<gene>
    <name evidence="1" type="ORF">H8710_05705</name>
</gene>